<accession>A0A9P0I5F8</accession>
<evidence type="ECO:0000313" key="2">
    <source>
        <dbReference type="Proteomes" id="UP001153321"/>
    </source>
</evidence>
<dbReference type="InterPro" id="IPR039879">
    <property type="entry name" value="EFC10"/>
</dbReference>
<reference evidence="1" key="1">
    <citation type="submission" date="2022-02" db="EMBL/GenBank/DDBJ databases">
        <authorList>
            <person name="King R."/>
        </authorList>
    </citation>
    <scope>NUCLEOTIDE SEQUENCE</scope>
</reference>
<dbReference type="EMBL" id="LR824533">
    <property type="protein sequence ID" value="CAH1639749.1"/>
    <property type="molecule type" value="Genomic_DNA"/>
</dbReference>
<evidence type="ECO:0008006" key="3">
    <source>
        <dbReference type="Google" id="ProtNLM"/>
    </source>
</evidence>
<name>A0A9P0I5F8_SPOLI</name>
<gene>
    <name evidence="1" type="ORF">SPLIT_LOCUS5105</name>
</gene>
<dbReference type="Proteomes" id="UP001153321">
    <property type="component" value="Chromosome 2"/>
</dbReference>
<proteinExistence type="predicted"/>
<keyword evidence="2" id="KW-1185">Reference proteome</keyword>
<dbReference type="PANTHER" id="PTHR21847:SF1">
    <property type="entry name" value="EF-HAND CALCIUM-BINDING DOMAIN-CONTAINING PROTEIN 10"/>
    <property type="match status" value="1"/>
</dbReference>
<protein>
    <recommendedName>
        <fullName evidence="3">EF-hand domain-containing protein</fullName>
    </recommendedName>
</protein>
<organism evidence="1 2">
    <name type="scientific">Spodoptera littoralis</name>
    <name type="common">Egyptian cotton leafworm</name>
    <dbReference type="NCBI Taxonomy" id="7109"/>
    <lineage>
        <taxon>Eukaryota</taxon>
        <taxon>Metazoa</taxon>
        <taxon>Ecdysozoa</taxon>
        <taxon>Arthropoda</taxon>
        <taxon>Hexapoda</taxon>
        <taxon>Insecta</taxon>
        <taxon>Pterygota</taxon>
        <taxon>Neoptera</taxon>
        <taxon>Endopterygota</taxon>
        <taxon>Lepidoptera</taxon>
        <taxon>Glossata</taxon>
        <taxon>Ditrysia</taxon>
        <taxon>Noctuoidea</taxon>
        <taxon>Noctuidae</taxon>
        <taxon>Amphipyrinae</taxon>
        <taxon>Spodoptera</taxon>
    </lineage>
</organism>
<evidence type="ECO:0000313" key="1">
    <source>
        <dbReference type="EMBL" id="CAH1639749.1"/>
    </source>
</evidence>
<dbReference type="PANTHER" id="PTHR21847">
    <property type="entry name" value="EF-HAND CALCIUM-BINDING DOMAIN-CONTAINING PROTEIN 10"/>
    <property type="match status" value="1"/>
</dbReference>
<dbReference type="AlphaFoldDB" id="A0A9P0I5F8"/>
<sequence>MDENRTEHHHPDCPHIITMSDSVTVNSSSQLPVCKCILSEEPSQEVHIPEYKQRMFSSTLRTEEYLRERRIPELIRFILAKIIAANPSDPANYVVNLLEQCMLFRSGYGKPPVLYEDRHLKAIIKSFDPGDRGWLSAGQFRRAYITLCFLPDKTLQEKIPTDMAIKKLQATQELELFCLLNAGNAEVLSEIQSTNMIYF</sequence>